<gene>
    <name evidence="4" type="ORF">HHJ78_00195</name>
</gene>
<feature type="coiled-coil region" evidence="1">
    <location>
        <begin position="199"/>
        <end position="263"/>
    </location>
</feature>
<proteinExistence type="predicted"/>
<dbReference type="SUPFAM" id="SSF52540">
    <property type="entry name" value="P-loop containing nucleoside triphosphate hydrolases"/>
    <property type="match status" value="1"/>
</dbReference>
<evidence type="ECO:0000313" key="5">
    <source>
        <dbReference type="Proteomes" id="UP000578252"/>
    </source>
</evidence>
<evidence type="ECO:0000256" key="1">
    <source>
        <dbReference type="SAM" id="Coils"/>
    </source>
</evidence>
<reference evidence="4 5" key="1">
    <citation type="submission" date="2020-04" db="EMBL/GenBank/DDBJ databases">
        <title>Antimicrobial susceptibility and clonality of vaginal-derived multi-drug resistant Mobiluncus isolates in China.</title>
        <authorList>
            <person name="Zhang X."/>
        </authorList>
    </citation>
    <scope>NUCLEOTIDE SEQUENCE [LARGE SCALE GENOMIC DNA]</scope>
    <source>
        <strain evidence="4 5">13</strain>
    </source>
</reference>
<dbReference type="Pfam" id="PF20275">
    <property type="entry name" value="CTD10"/>
    <property type="match status" value="1"/>
</dbReference>
<evidence type="ECO:0000259" key="2">
    <source>
        <dbReference type="Pfam" id="PF10088"/>
    </source>
</evidence>
<protein>
    <submittedName>
        <fullName evidence="4">DUF2326 domain-containing protein</fullName>
    </submittedName>
</protein>
<keyword evidence="1" id="KW-0175">Coiled coil</keyword>
<sequence length="562" mass="63099">MFLHELGSSDGRFKQLRFHEGMNILLADKTMESSLKDSRNGAGKTSFIRILRYILGGSASDALKLEALKEHSFWADLDLTGTVTRVERPVSPQTRVKVAGISEDIREWRLKLSRLFGMPLDCAKPTVGQLFAQLARDSFIPLKTYAAEPAWESGLRIGYFLGFSPEILSKAGEISALEKNQKSLKKAIAAGALGMTTNEAELRARLAQIRQQRDQLQASISEFRVDVQYEMHQNEADRLSHKIRDLNDDGVALERRKHDLEDAIRLEKPSTTTTQTVKQLSDLYQEIGVVLPDVVTRRFDEVREFYASVVNNRSLFLEGELKSVAQRLARIKEERASLDQQRSEVMRILEASMALETFREAERKLAELDSQVAATEQKLELVQSLHDEGLHINNRKSEAEAALRAEIGEREKPLEESIGLFHQLGEEIYQDRNASLLVEATNKGVLKVEPKIDGDASAGIQGVKTFLLDMICVTSAIYLGRAPRILVHDSQLFDSMDDRQVASCLNIGARLANQTGFQYIVTMNSDRLAAAEREGFKRRGYPIKPTLTDVGEQGGLFGFRFE</sequence>
<organism evidence="4 5">
    <name type="scientific">Mobiluncus mulieris</name>
    <dbReference type="NCBI Taxonomy" id="2052"/>
    <lineage>
        <taxon>Bacteria</taxon>
        <taxon>Bacillati</taxon>
        <taxon>Actinomycetota</taxon>
        <taxon>Actinomycetes</taxon>
        <taxon>Actinomycetales</taxon>
        <taxon>Actinomycetaceae</taxon>
        <taxon>Mobiluncus</taxon>
    </lineage>
</organism>
<name>A0A7Y0TZF4_9ACTO</name>
<dbReference type="Gene3D" id="3.40.50.300">
    <property type="entry name" value="P-loop containing nucleotide triphosphate hydrolases"/>
    <property type="match status" value="1"/>
</dbReference>
<dbReference type="InterPro" id="IPR018760">
    <property type="entry name" value="DUF2326"/>
</dbReference>
<accession>A0A7Y0TZF4</accession>
<comment type="caution">
    <text evidence="4">The sequence shown here is derived from an EMBL/GenBank/DDBJ whole genome shotgun (WGS) entry which is preliminary data.</text>
</comment>
<dbReference type="InterPro" id="IPR046919">
    <property type="entry name" value="ABC-3C_CTD10"/>
</dbReference>
<dbReference type="Pfam" id="PF10088">
    <property type="entry name" value="DUF2326"/>
    <property type="match status" value="1"/>
</dbReference>
<dbReference type="Proteomes" id="UP000578252">
    <property type="component" value="Unassembled WGS sequence"/>
</dbReference>
<feature type="domain" description="DUF2326" evidence="2">
    <location>
        <begin position="426"/>
        <end position="561"/>
    </location>
</feature>
<dbReference type="RefSeq" id="WP_169771312.1">
    <property type="nucleotide sequence ID" value="NZ_JABCUR010000001.1"/>
</dbReference>
<evidence type="ECO:0000313" key="4">
    <source>
        <dbReference type="EMBL" id="NMW63997.1"/>
    </source>
</evidence>
<evidence type="ECO:0000259" key="3">
    <source>
        <dbReference type="Pfam" id="PF20275"/>
    </source>
</evidence>
<feature type="coiled-coil region" evidence="1">
    <location>
        <begin position="321"/>
        <end position="385"/>
    </location>
</feature>
<dbReference type="InterPro" id="IPR027417">
    <property type="entry name" value="P-loop_NTPase"/>
</dbReference>
<dbReference type="EMBL" id="JABCUR010000001">
    <property type="protein sequence ID" value="NMW63997.1"/>
    <property type="molecule type" value="Genomic_DNA"/>
</dbReference>
<feature type="domain" description="ABC-three component systems C-terminal" evidence="3">
    <location>
        <begin position="256"/>
        <end position="386"/>
    </location>
</feature>
<dbReference type="AlphaFoldDB" id="A0A7Y0TZF4"/>